<dbReference type="GO" id="GO:0006353">
    <property type="term" value="P:DNA-templated transcription termination"/>
    <property type="evidence" value="ECO:0007669"/>
    <property type="project" value="UniProtKB-KW"/>
</dbReference>
<name>A0A150IMP7_9EURY</name>
<dbReference type="SUPFAM" id="SSF54814">
    <property type="entry name" value="Prokaryotic type KH domain (KH-domain type II)"/>
    <property type="match status" value="1"/>
</dbReference>
<evidence type="ECO:0000256" key="1">
    <source>
        <dbReference type="PROSITE-ProRule" id="PRU00117"/>
    </source>
</evidence>
<dbReference type="AlphaFoldDB" id="A0A150IMP7"/>
<dbReference type="InterPro" id="IPR009019">
    <property type="entry name" value="KH_sf_prok-type"/>
</dbReference>
<protein>
    <submittedName>
        <fullName evidence="3">Transcription elongation factor NusA-like protein</fullName>
    </submittedName>
</protein>
<dbReference type="Proteomes" id="UP000091929">
    <property type="component" value="Unassembled WGS sequence"/>
</dbReference>
<evidence type="ECO:0000313" key="6">
    <source>
        <dbReference type="Proteomes" id="UP000091929"/>
    </source>
</evidence>
<comment type="caution">
    <text evidence="3">The sequence shown here is derived from an EMBL/GenBank/DDBJ whole genome shotgun (WGS) entry which is preliminary data.</text>
</comment>
<gene>
    <name evidence="3" type="ORF">APG10_00195</name>
    <name evidence="4" type="ORF">APG11_00335</name>
    <name evidence="5" type="ORF">APG12_00351</name>
</gene>
<accession>A0A150ITZ9</accession>
<dbReference type="EMBL" id="LNGF01000005">
    <property type="protein sequence ID" value="KYC48422.1"/>
    <property type="molecule type" value="Genomic_DNA"/>
</dbReference>
<sequence length="168" mass="18690">MELPFCEICLKTGMLCPGCTAKIKDGELNDSDLEIAKELYRLSQENKGLKDVKFKRSIKVGNLVIILIEAGEIGSIIGKGGNVIRGLSKKLNKKIRVIEESKDVKKVASDLLYPAKVYGINIVYMPDGTIIKRLRLGKEFERKLPIATKSVKEILLLITGENVDIVFE</sequence>
<evidence type="ECO:0000313" key="4">
    <source>
        <dbReference type="EMBL" id="KYC48422.1"/>
    </source>
</evidence>
<reference evidence="6 7" key="1">
    <citation type="journal article" date="2016" name="ISME J.">
        <title>Chasing the elusive Euryarchaeota class WSA2: genomes reveal a uniquely fastidious methyl-reducing methanogen.</title>
        <authorList>
            <person name="Nobu M.K."/>
            <person name="Narihiro T."/>
            <person name="Kuroda K."/>
            <person name="Mei R."/>
            <person name="Liu W.T."/>
        </authorList>
    </citation>
    <scope>NUCLEOTIDE SEQUENCE [LARGE SCALE GENOMIC DNA]</scope>
    <source>
        <strain evidence="3">B03fssc0709_Meth_Bin005</strain>
        <strain evidence="4">B15fssc0709_Meth_Bin003</strain>
        <strain evidence="5">BMIXfssc0709_Meth_Bin006</strain>
    </source>
</reference>
<dbReference type="EMBL" id="LNGE01000003">
    <property type="protein sequence ID" value="KYC46192.1"/>
    <property type="molecule type" value="Genomic_DNA"/>
</dbReference>
<accession>A0A150IMP7</accession>
<keyword evidence="3" id="KW-0648">Protein biosynthesis</keyword>
<dbReference type="Proteomes" id="UP000092403">
    <property type="component" value="Unassembled WGS sequence"/>
</dbReference>
<dbReference type="Proteomes" id="UP000092401">
    <property type="component" value="Unassembled WGS sequence"/>
</dbReference>
<dbReference type="GO" id="GO:0003746">
    <property type="term" value="F:translation elongation factor activity"/>
    <property type="evidence" value="ECO:0007669"/>
    <property type="project" value="UniProtKB-KW"/>
</dbReference>
<keyword evidence="3" id="KW-0251">Elongation factor</keyword>
<dbReference type="GO" id="GO:0003723">
    <property type="term" value="F:RNA binding"/>
    <property type="evidence" value="ECO:0007669"/>
    <property type="project" value="UniProtKB-UniRule"/>
</dbReference>
<evidence type="ECO:0000313" key="7">
    <source>
        <dbReference type="Proteomes" id="UP000092401"/>
    </source>
</evidence>
<dbReference type="EMBL" id="LNJC01000004">
    <property type="protein sequence ID" value="KYC51066.1"/>
    <property type="molecule type" value="Genomic_DNA"/>
</dbReference>
<dbReference type="InterPro" id="IPR025249">
    <property type="entry name" value="TF_NusA_KH_1st"/>
</dbReference>
<accession>A0A150J1F1</accession>
<evidence type="ECO:0000313" key="5">
    <source>
        <dbReference type="EMBL" id="KYC51066.1"/>
    </source>
</evidence>
<dbReference type="Gene3D" id="3.30.300.20">
    <property type="match status" value="1"/>
</dbReference>
<dbReference type="PROSITE" id="PS50084">
    <property type="entry name" value="KH_TYPE_1"/>
    <property type="match status" value="1"/>
</dbReference>
<feature type="domain" description="Transcription factor NusA first KH" evidence="2">
    <location>
        <begin position="34"/>
        <end position="99"/>
    </location>
</feature>
<dbReference type="NCBIfam" id="NF005013">
    <property type="entry name" value="PRK06418.1"/>
    <property type="match status" value="1"/>
</dbReference>
<evidence type="ECO:0000259" key="2">
    <source>
        <dbReference type="Pfam" id="PF13184"/>
    </source>
</evidence>
<evidence type="ECO:0000313" key="3">
    <source>
        <dbReference type="EMBL" id="KYC46192.1"/>
    </source>
</evidence>
<organism evidence="3 7">
    <name type="scientific">Candidatus Methanofastidiosum methylothiophilum</name>
    <dbReference type="NCBI Taxonomy" id="1705564"/>
    <lineage>
        <taxon>Archaea</taxon>
        <taxon>Methanobacteriati</taxon>
        <taxon>Methanobacteriota</taxon>
        <taxon>Stenosarchaea group</taxon>
        <taxon>Candidatus Methanofastidiosia</taxon>
        <taxon>Candidatus Methanofastidiosales</taxon>
        <taxon>Candidatus Methanofastidiosaceae</taxon>
        <taxon>Candidatus Methanofastidiosum</taxon>
    </lineage>
</organism>
<proteinExistence type="predicted"/>
<keyword evidence="1" id="KW-0694">RNA-binding</keyword>
<dbReference type="InterPro" id="IPR015946">
    <property type="entry name" value="KH_dom-like_a/b"/>
</dbReference>
<dbReference type="Pfam" id="PF13184">
    <property type="entry name" value="KH_NusA_1st"/>
    <property type="match status" value="1"/>
</dbReference>